<protein>
    <submittedName>
        <fullName evidence="2">Glycosyltransferase</fullName>
    </submittedName>
</protein>
<comment type="caution">
    <text evidence="2">The sequence shown here is derived from an EMBL/GenBank/DDBJ whole genome shotgun (WGS) entry which is preliminary data.</text>
</comment>
<gene>
    <name evidence="2" type="ORF">QWJ38_09245</name>
</gene>
<feature type="domain" description="Glycosyltransferase subfamily 4-like N-terminal" evidence="1">
    <location>
        <begin position="20"/>
        <end position="221"/>
    </location>
</feature>
<dbReference type="Proteomes" id="UP001228044">
    <property type="component" value="Unassembled WGS sequence"/>
</dbReference>
<dbReference type="Gene3D" id="3.40.50.2000">
    <property type="entry name" value="Glycogen Phosphorylase B"/>
    <property type="match status" value="2"/>
</dbReference>
<proteinExistence type="predicted"/>
<dbReference type="InterPro" id="IPR028098">
    <property type="entry name" value="Glyco_trans_4-like_N"/>
</dbReference>
<accession>A0ABT8DTV4</accession>
<evidence type="ECO:0000259" key="1">
    <source>
        <dbReference type="Pfam" id="PF13579"/>
    </source>
</evidence>
<evidence type="ECO:0000313" key="3">
    <source>
        <dbReference type="Proteomes" id="UP001228044"/>
    </source>
</evidence>
<dbReference type="SUPFAM" id="SSF53756">
    <property type="entry name" value="UDP-Glycosyltransferase/glycogen phosphorylase"/>
    <property type="match status" value="1"/>
</dbReference>
<dbReference type="EMBL" id="JAUHHC010000002">
    <property type="protein sequence ID" value="MDN3920460.1"/>
    <property type="molecule type" value="Genomic_DNA"/>
</dbReference>
<organism evidence="2 3">
    <name type="scientific">Roseateles violae</name>
    <dbReference type="NCBI Taxonomy" id="3058042"/>
    <lineage>
        <taxon>Bacteria</taxon>
        <taxon>Pseudomonadati</taxon>
        <taxon>Pseudomonadota</taxon>
        <taxon>Betaproteobacteria</taxon>
        <taxon>Burkholderiales</taxon>
        <taxon>Sphaerotilaceae</taxon>
        <taxon>Roseateles</taxon>
    </lineage>
</organism>
<keyword evidence="3" id="KW-1185">Reference proteome</keyword>
<dbReference type="RefSeq" id="WP_290358757.1">
    <property type="nucleotide sequence ID" value="NZ_JAUHHC010000002.1"/>
</dbReference>
<dbReference type="Pfam" id="PF13579">
    <property type="entry name" value="Glyco_trans_4_4"/>
    <property type="match status" value="1"/>
</dbReference>
<evidence type="ECO:0000313" key="2">
    <source>
        <dbReference type="EMBL" id="MDN3920460.1"/>
    </source>
</evidence>
<reference evidence="2 3" key="1">
    <citation type="submission" date="2023-06" db="EMBL/GenBank/DDBJ databases">
        <title>Pelomonas sp. PFR6 16S ribosomal RNA gene Genome sequencing and assembly.</title>
        <authorList>
            <person name="Woo H."/>
        </authorList>
    </citation>
    <scope>NUCLEOTIDE SEQUENCE [LARGE SCALE GENOMIC DNA]</scope>
    <source>
        <strain evidence="2 3">PFR6</strain>
    </source>
</reference>
<sequence>MRSLLFIAYMYPPFANSGTRRSLEFANHLPDHGWRPTVLTLTEPKPRDRDDRLLDEVRAGTRVLRAGHASERWARRLSAPVPTQYRERVAQGLAWRLERMWGAVPDDAASWRGEAVAAALRAHRETPFDAILATGSPWTSLLVARDVAERTGLPYVLDYRDQWRPSGTVAWDTESRLQRWFSPRLEKRAAAQAAAVVTVTPTLATALTKDTGRDDIECITNGFEPKDFANLPPAPRDGLVRVSYTGVWRPGYGPDLLYLAVQRLKEAGVPGLERLRVDTAGFEPGPAAKHGVQDLIREHGRVPHSTALRLMTDSDMVFLPVSQGFYALTSLPGKLFEYLGSGRPILAATLPDSEVARVIGDAGGGRQIMPDDVESATAVLADLCAGRSLTGFSAQRPERLASYTRASTAKQLAGILDRVTRR</sequence>
<name>A0ABT8DTV4_9BURK</name>